<comment type="caution">
    <text evidence="1">The sequence shown here is derived from an EMBL/GenBank/DDBJ whole genome shotgun (WGS) entry which is preliminary data.</text>
</comment>
<dbReference type="OrthoDB" id="6512594at2759"/>
<dbReference type="EMBL" id="BGPR01035251">
    <property type="protein sequence ID" value="GBO09988.1"/>
    <property type="molecule type" value="Genomic_DNA"/>
</dbReference>
<dbReference type="Proteomes" id="UP000499080">
    <property type="component" value="Unassembled WGS sequence"/>
</dbReference>
<accession>A0A4Y2UAX1</accession>
<organism evidence="1 2">
    <name type="scientific">Araneus ventricosus</name>
    <name type="common">Orbweaver spider</name>
    <name type="synonym">Epeira ventricosa</name>
    <dbReference type="NCBI Taxonomy" id="182803"/>
    <lineage>
        <taxon>Eukaryota</taxon>
        <taxon>Metazoa</taxon>
        <taxon>Ecdysozoa</taxon>
        <taxon>Arthropoda</taxon>
        <taxon>Chelicerata</taxon>
        <taxon>Arachnida</taxon>
        <taxon>Araneae</taxon>
        <taxon>Araneomorphae</taxon>
        <taxon>Entelegynae</taxon>
        <taxon>Araneoidea</taxon>
        <taxon>Araneidae</taxon>
        <taxon>Araneus</taxon>
    </lineage>
</organism>
<evidence type="ECO:0000313" key="1">
    <source>
        <dbReference type="EMBL" id="GBO09988.1"/>
    </source>
</evidence>
<sequence>MHPPTANTLENMSEGLKKLGNINSYNKNMVSVDLSDRIANSFGFSRNTMKWPMKLFHCRFKCIHFVQNEKELIPDSTQYIWRSKFCKKIDHKTFRLNLIRQMIEINCNVPAVPRKVRVSDDSAGHWPEKKGDDVSNITKNKKQTKTWIQCKSCGVGLCVGTCY</sequence>
<proteinExistence type="predicted"/>
<name>A0A4Y2UAX1_ARAVE</name>
<gene>
    <name evidence="1" type="ORF">AVEN_214254_1</name>
</gene>
<protein>
    <recommendedName>
        <fullName evidence="3">PiggyBac transposable element-derived protein domain-containing protein</fullName>
    </recommendedName>
</protein>
<reference evidence="1 2" key="1">
    <citation type="journal article" date="2019" name="Sci. Rep.">
        <title>Orb-weaving spider Araneus ventricosus genome elucidates the spidroin gene catalogue.</title>
        <authorList>
            <person name="Kono N."/>
            <person name="Nakamura H."/>
            <person name="Ohtoshi R."/>
            <person name="Moran D.A.P."/>
            <person name="Shinohara A."/>
            <person name="Yoshida Y."/>
            <person name="Fujiwara M."/>
            <person name="Mori M."/>
            <person name="Tomita M."/>
            <person name="Arakawa K."/>
        </authorList>
    </citation>
    <scope>NUCLEOTIDE SEQUENCE [LARGE SCALE GENOMIC DNA]</scope>
</reference>
<keyword evidence="2" id="KW-1185">Reference proteome</keyword>
<evidence type="ECO:0000313" key="2">
    <source>
        <dbReference type="Proteomes" id="UP000499080"/>
    </source>
</evidence>
<dbReference type="AlphaFoldDB" id="A0A4Y2UAX1"/>
<evidence type="ECO:0008006" key="3">
    <source>
        <dbReference type="Google" id="ProtNLM"/>
    </source>
</evidence>